<comment type="subcellular location">
    <subcellularLocation>
        <location evidence="1">Membrane</location>
        <topology evidence="1">Multi-pass membrane protein</topology>
    </subcellularLocation>
</comment>
<keyword evidence="3" id="KW-0813">Transport</keyword>
<keyword evidence="13" id="KW-1185">Reference proteome</keyword>
<proteinExistence type="inferred from homology"/>
<organism evidence="12 13">
    <name type="scientific">Polynucleobacter victoriensis</name>
    <dbReference type="NCBI Taxonomy" id="2049319"/>
    <lineage>
        <taxon>Bacteria</taxon>
        <taxon>Pseudomonadati</taxon>
        <taxon>Pseudomonadota</taxon>
        <taxon>Betaproteobacteria</taxon>
        <taxon>Burkholderiales</taxon>
        <taxon>Burkholderiaceae</taxon>
        <taxon>Polynucleobacter</taxon>
    </lineage>
</organism>
<dbReference type="InterPro" id="IPR001734">
    <property type="entry name" value="Na/solute_symporter"/>
</dbReference>
<keyword evidence="9" id="KW-0915">Sodium</keyword>
<dbReference type="InterPro" id="IPR038377">
    <property type="entry name" value="Na/Glc_symporter_sf"/>
</dbReference>
<feature type="transmembrane region" description="Helical" evidence="11">
    <location>
        <begin position="12"/>
        <end position="31"/>
    </location>
</feature>
<sequence length="685" mass="75206">MRISSESKTIGFYYLLFTAGFLLFVYFLGLVEKNSGPGIWLGYVFLFVTIAIYASIGLICRTSDMNDYYIAGRKIPAIFNGMATAADWMSAATFIGLVGILFSSGYKGLAFIVGWTGGFCLVAMLIAPYIRKFGSYTIPDFLAIRYSQGKEGGSRLVRIVAVGATIVCSFVYLVAQIQGVGLIVNRFIGVEFSIGVFFGLAGILVCSFLGGMRAVTWTQVAQYIILMIALLLPLGMISYKKHDSLLPQASYGQVLKEIEYHERDFEVTAEEVKVRDYYQKEVARYEKKIAALPQSYFEGKKQVEKALQDARVNQLPLKELKALERRLAEYPNSPANAYEVWQNEKRQAQLKSQVSTPSMDPSAKGVIGFLSLDQWNFILLIFCLMFGTASLPHILTRYYTTTSVSATRYSVFWTLFFVALFYLSVPALAAMVKLDLFKNLVGVSYSDLPTWVLQWRKLEPAVLSVTDINLDGFVQWAEISISPDMIILAAPEIAGLPYVISGLVAAGALAAALSTADGLLLTIANAFSHDIYYHLIDKTASHQKRVTAAKVVLLGVALFAAYITSLRPGDILFLVGAAFSLAASGFFPVLILAVFSKRINQWGAIAGMVTGLLVSGTYIALNYPFVSRITGVFGDRWFGVDPIASGAFGIPASFIAAYLVSYVTSPNPPVIGRLVDYLRESRSTV</sequence>
<evidence type="ECO:0000256" key="1">
    <source>
        <dbReference type="ARBA" id="ARBA00004141"/>
    </source>
</evidence>
<feature type="transmembrane region" description="Helical" evidence="11">
    <location>
        <begin position="77"/>
        <end position="102"/>
    </location>
</feature>
<keyword evidence="9" id="KW-0406">Ion transport</keyword>
<evidence type="ECO:0000256" key="2">
    <source>
        <dbReference type="ARBA" id="ARBA00006434"/>
    </source>
</evidence>
<dbReference type="NCBIfam" id="TIGR03648">
    <property type="entry name" value="Na_symport_lg"/>
    <property type="match status" value="1"/>
</dbReference>
<dbReference type="CDD" id="cd11480">
    <property type="entry name" value="SLC5sbd_u4"/>
    <property type="match status" value="1"/>
</dbReference>
<dbReference type="GO" id="GO:0015293">
    <property type="term" value="F:symporter activity"/>
    <property type="evidence" value="ECO:0007669"/>
    <property type="project" value="UniProtKB-KW"/>
</dbReference>
<dbReference type="PANTHER" id="PTHR48086">
    <property type="entry name" value="SODIUM/PROLINE SYMPORTER-RELATED"/>
    <property type="match status" value="1"/>
</dbReference>
<evidence type="ECO:0000256" key="6">
    <source>
        <dbReference type="ARBA" id="ARBA00022847"/>
    </source>
</evidence>
<dbReference type="RefSeq" id="WP_088812091.1">
    <property type="nucleotide sequence ID" value="NZ_FYEX01000001.1"/>
</dbReference>
<keyword evidence="4" id="KW-1003">Cell membrane</keyword>
<dbReference type="Pfam" id="PF00474">
    <property type="entry name" value="SSF"/>
    <property type="match status" value="2"/>
</dbReference>
<keyword evidence="8 11" id="KW-0472">Membrane</keyword>
<feature type="transmembrane region" description="Helical" evidence="11">
    <location>
        <begin position="498"/>
        <end position="527"/>
    </location>
</feature>
<name>A0A212T2K3_9BURK</name>
<dbReference type="GO" id="GO:0006814">
    <property type="term" value="P:sodium ion transport"/>
    <property type="evidence" value="ECO:0007669"/>
    <property type="project" value="UniProtKB-KW"/>
</dbReference>
<dbReference type="PROSITE" id="PS00457">
    <property type="entry name" value="NA_SOLUT_SYMP_2"/>
    <property type="match status" value="1"/>
</dbReference>
<reference evidence="12 13" key="1">
    <citation type="submission" date="2017-06" db="EMBL/GenBank/DDBJ databases">
        <authorList>
            <person name="Kim H.J."/>
            <person name="Triplett B.A."/>
        </authorList>
    </citation>
    <scope>NUCLEOTIDE SEQUENCE [LARGE SCALE GENOMIC DNA]</scope>
    <source>
        <strain evidence="12 13">MWH-VicM1</strain>
    </source>
</reference>
<dbReference type="Proteomes" id="UP000197215">
    <property type="component" value="Unassembled WGS sequence"/>
</dbReference>
<evidence type="ECO:0000313" key="12">
    <source>
        <dbReference type="EMBL" id="SNC60267.1"/>
    </source>
</evidence>
<dbReference type="GO" id="GO:0005886">
    <property type="term" value="C:plasma membrane"/>
    <property type="evidence" value="ECO:0007669"/>
    <property type="project" value="TreeGrafter"/>
</dbReference>
<feature type="transmembrane region" description="Helical" evidence="11">
    <location>
        <begin position="377"/>
        <end position="399"/>
    </location>
</feature>
<keyword evidence="6" id="KW-0769">Symport</keyword>
<dbReference type="GO" id="GO:0046942">
    <property type="term" value="P:carboxylic acid transport"/>
    <property type="evidence" value="ECO:0007669"/>
    <property type="project" value="UniProtKB-ARBA"/>
</dbReference>
<feature type="transmembrane region" description="Helical" evidence="11">
    <location>
        <begin position="220"/>
        <end position="239"/>
    </location>
</feature>
<evidence type="ECO:0000256" key="9">
    <source>
        <dbReference type="ARBA" id="ARBA00023201"/>
    </source>
</evidence>
<feature type="transmembrane region" description="Helical" evidence="11">
    <location>
        <begin position="187"/>
        <end position="208"/>
    </location>
</feature>
<accession>A0A212T2K3</accession>
<dbReference type="Gene3D" id="1.20.1730.10">
    <property type="entry name" value="Sodium/glucose cotransporter"/>
    <property type="match status" value="2"/>
</dbReference>
<protein>
    <submittedName>
        <fullName evidence="12">Cation/acetate symporter</fullName>
    </submittedName>
</protein>
<dbReference type="InterPro" id="IPR018212">
    <property type="entry name" value="Na/solute_symporter_CS"/>
</dbReference>
<feature type="transmembrane region" description="Helical" evidence="11">
    <location>
        <begin position="571"/>
        <end position="595"/>
    </location>
</feature>
<evidence type="ECO:0000256" key="5">
    <source>
        <dbReference type="ARBA" id="ARBA00022692"/>
    </source>
</evidence>
<keyword evidence="7 11" id="KW-1133">Transmembrane helix</keyword>
<dbReference type="InterPro" id="IPR050277">
    <property type="entry name" value="Sodium:Solute_Symporter"/>
</dbReference>
<feature type="transmembrane region" description="Helical" evidence="11">
    <location>
        <begin position="602"/>
        <end position="623"/>
    </location>
</feature>
<dbReference type="PROSITE" id="PS50283">
    <property type="entry name" value="NA_SOLUT_SYMP_3"/>
    <property type="match status" value="1"/>
</dbReference>
<keyword evidence="9" id="KW-0739">Sodium transport</keyword>
<comment type="similarity">
    <text evidence="2 10">Belongs to the sodium:solute symporter (SSF) (TC 2.A.21) family.</text>
</comment>
<keyword evidence="5 11" id="KW-0812">Transmembrane</keyword>
<feature type="transmembrane region" description="Helical" evidence="11">
    <location>
        <begin position="108"/>
        <end position="130"/>
    </location>
</feature>
<evidence type="ECO:0000256" key="8">
    <source>
        <dbReference type="ARBA" id="ARBA00023136"/>
    </source>
</evidence>
<dbReference type="EMBL" id="FYEX01000001">
    <property type="protein sequence ID" value="SNC60267.1"/>
    <property type="molecule type" value="Genomic_DNA"/>
</dbReference>
<evidence type="ECO:0000313" key="13">
    <source>
        <dbReference type="Proteomes" id="UP000197215"/>
    </source>
</evidence>
<gene>
    <name evidence="12" type="ORF">SAMN06295916_0241</name>
</gene>
<dbReference type="AlphaFoldDB" id="A0A212T2K3"/>
<dbReference type="OrthoDB" id="9764416at2"/>
<feature type="transmembrane region" description="Helical" evidence="11">
    <location>
        <begin position="643"/>
        <end position="663"/>
    </location>
</feature>
<evidence type="ECO:0000256" key="4">
    <source>
        <dbReference type="ARBA" id="ARBA00022475"/>
    </source>
</evidence>
<evidence type="ECO:0000256" key="10">
    <source>
        <dbReference type="RuleBase" id="RU362091"/>
    </source>
</evidence>
<dbReference type="InterPro" id="IPR019899">
    <property type="entry name" value="Na/solute_symporter_VC_2705"/>
</dbReference>
<feature type="transmembrane region" description="Helical" evidence="11">
    <location>
        <begin position="37"/>
        <end position="56"/>
    </location>
</feature>
<dbReference type="PANTHER" id="PTHR48086:SF5">
    <property type="entry name" value="NA(+):SOLUTE SYMPORTER (SSF FAMILY)"/>
    <property type="match status" value="1"/>
</dbReference>
<feature type="transmembrane region" description="Helical" evidence="11">
    <location>
        <begin position="411"/>
        <end position="432"/>
    </location>
</feature>
<evidence type="ECO:0000256" key="11">
    <source>
        <dbReference type="SAM" id="Phobius"/>
    </source>
</evidence>
<evidence type="ECO:0000256" key="3">
    <source>
        <dbReference type="ARBA" id="ARBA00022448"/>
    </source>
</evidence>
<evidence type="ECO:0000256" key="7">
    <source>
        <dbReference type="ARBA" id="ARBA00022989"/>
    </source>
</evidence>
<feature type="transmembrane region" description="Helical" evidence="11">
    <location>
        <begin position="548"/>
        <end position="565"/>
    </location>
</feature>
<feature type="transmembrane region" description="Helical" evidence="11">
    <location>
        <begin position="156"/>
        <end position="175"/>
    </location>
</feature>